<dbReference type="EMBL" id="OZ075137">
    <property type="protein sequence ID" value="CAL5008968.1"/>
    <property type="molecule type" value="Genomic_DNA"/>
</dbReference>
<dbReference type="Proteomes" id="UP001497457">
    <property type="component" value="Chromosome 27b"/>
</dbReference>
<feature type="domain" description="At1g61320/AtMIF1 LRR" evidence="1">
    <location>
        <begin position="130"/>
        <end position="515"/>
    </location>
</feature>
<organism evidence="2 3">
    <name type="scientific">Urochloa decumbens</name>
    <dbReference type="NCBI Taxonomy" id="240449"/>
    <lineage>
        <taxon>Eukaryota</taxon>
        <taxon>Viridiplantae</taxon>
        <taxon>Streptophyta</taxon>
        <taxon>Embryophyta</taxon>
        <taxon>Tracheophyta</taxon>
        <taxon>Spermatophyta</taxon>
        <taxon>Magnoliopsida</taxon>
        <taxon>Liliopsida</taxon>
        <taxon>Poales</taxon>
        <taxon>Poaceae</taxon>
        <taxon>PACMAD clade</taxon>
        <taxon>Panicoideae</taxon>
        <taxon>Panicodae</taxon>
        <taxon>Paniceae</taxon>
        <taxon>Melinidinae</taxon>
        <taxon>Urochloa</taxon>
    </lineage>
</organism>
<evidence type="ECO:0000313" key="3">
    <source>
        <dbReference type="Proteomes" id="UP001497457"/>
    </source>
</evidence>
<dbReference type="InterPro" id="IPR032675">
    <property type="entry name" value="LRR_dom_sf"/>
</dbReference>
<proteinExistence type="predicted"/>
<dbReference type="AlphaFoldDB" id="A0ABC9BYZ8"/>
<evidence type="ECO:0000259" key="1">
    <source>
        <dbReference type="Pfam" id="PF23622"/>
    </source>
</evidence>
<gene>
    <name evidence="2" type="ORF">URODEC1_LOCUS69272</name>
</gene>
<dbReference type="Gene3D" id="3.80.10.10">
    <property type="entry name" value="Ribonuclease Inhibitor"/>
    <property type="match status" value="1"/>
</dbReference>
<name>A0ABC9BYZ8_9POAL</name>
<dbReference type="Pfam" id="PF23622">
    <property type="entry name" value="LRR_At1g61320_AtMIF1"/>
    <property type="match status" value="1"/>
</dbReference>
<dbReference type="InterPro" id="IPR055357">
    <property type="entry name" value="LRR_At1g61320_AtMIF1"/>
</dbReference>
<keyword evidence="3" id="KW-1185">Reference proteome</keyword>
<evidence type="ECO:0000313" key="2">
    <source>
        <dbReference type="EMBL" id="CAL5008968.1"/>
    </source>
</evidence>
<dbReference type="PANTHER" id="PTHR34145:SF23">
    <property type="entry name" value="OS04G0479800 PROTEIN"/>
    <property type="match status" value="1"/>
</dbReference>
<accession>A0ABC9BYZ8</accession>
<sequence>MGMLALNRLMSMQRRPRQIRSSFLLTAASPPHCELIASTGKRKGSPCEQDGDSDSQVAKIMRFSIPDLPEDILSCIHSLMPMREAARAAFPSRAFLRSWRCHPNLVFNKDTIGLKRSSRGENFHHKIDRILKNHSGISLKSFKLDYSGMCGFDGTSYLDTWLQIALKPGIEELTLWLSNTRRKYNFPCPLLSDGVKNSLRYLKLRFCALHPTAELGPFRRLRSLHLFFVSIMWEELECLLSNSLALEHLDLTHCKDIIFLKIPCTLQQLTTLNICECSSLKALESKAPNLSNFFHRGFRVNFSCVETLQIKKLDMERPNFIRDACSKLSSIMPNLETLVIESGHEVVDAPMLPTKFLYLKHLTICLISGSTISRPYNYFSLVSFLEASPSLETLILDVIALRMAHESIFADSELRYMPEHRLGCLKSVKISGFSSAKSLVELTCYILKNAVSLECLTLDTIYGPRCYQQDNKFKGCIPMSDGVLMESPRGRSAIRTYIENKVPSTVELHVLEPCSRCHATGKWRILSQSGNSISM</sequence>
<reference evidence="2" key="1">
    <citation type="submission" date="2024-10" db="EMBL/GenBank/DDBJ databases">
        <authorList>
            <person name="Ryan C."/>
        </authorList>
    </citation>
    <scope>NUCLEOTIDE SEQUENCE [LARGE SCALE GENOMIC DNA]</scope>
</reference>
<dbReference type="InterPro" id="IPR053772">
    <property type="entry name" value="At1g61320/At1g61330-like"/>
</dbReference>
<protein>
    <recommendedName>
        <fullName evidence="1">At1g61320/AtMIF1 LRR domain-containing protein</fullName>
    </recommendedName>
</protein>
<dbReference type="PANTHER" id="PTHR34145">
    <property type="entry name" value="OS02G0105600 PROTEIN"/>
    <property type="match status" value="1"/>
</dbReference>
<dbReference type="SUPFAM" id="SSF52058">
    <property type="entry name" value="L domain-like"/>
    <property type="match status" value="1"/>
</dbReference>